<dbReference type="Gene3D" id="3.40.50.1000">
    <property type="entry name" value="HAD superfamily/HAD-like"/>
    <property type="match status" value="1"/>
</dbReference>
<evidence type="ECO:0000313" key="1">
    <source>
        <dbReference type="EMBL" id="SIR88440.1"/>
    </source>
</evidence>
<dbReference type="InterPro" id="IPR041492">
    <property type="entry name" value="HAD_2"/>
</dbReference>
<dbReference type="GO" id="GO:0008967">
    <property type="term" value="F:phosphoglycolate phosphatase activity"/>
    <property type="evidence" value="ECO:0007669"/>
    <property type="project" value="TreeGrafter"/>
</dbReference>
<dbReference type="InterPro" id="IPR023214">
    <property type="entry name" value="HAD_sf"/>
</dbReference>
<dbReference type="AlphaFoldDB" id="A0A1N7EK29"/>
<gene>
    <name evidence="1" type="ORF">SAMN05445060_1393</name>
</gene>
<sequence length="238" mass="24954">MASIDVVSHGVSAVALFDLDGTLLDTPRAIVEQMGAAVEDVIGRRPDPVHTRRLIGSPLERMAAALGGHDETADVTARIAAGYLNRYRETIVPAAPELLFPGVRDGLTRLREAGVVSAVVTSKKHHSAEIILESAGIREYFAAVVGADDVEYPKPHRASGDRALGALGRTRVGPADSVIGDTASDIGLGVALGARTIAVTYGVATVDELTAARPDALADHFDRVIDLLLLQTESEPAP</sequence>
<dbReference type="SUPFAM" id="SSF56784">
    <property type="entry name" value="HAD-like"/>
    <property type="match status" value="1"/>
</dbReference>
<dbReference type="InterPro" id="IPR050155">
    <property type="entry name" value="HAD-like_hydrolase_sf"/>
</dbReference>
<organism evidence="1 2">
    <name type="scientific">Williamsia sterculiae</name>
    <dbReference type="NCBI Taxonomy" id="1344003"/>
    <lineage>
        <taxon>Bacteria</taxon>
        <taxon>Bacillati</taxon>
        <taxon>Actinomycetota</taxon>
        <taxon>Actinomycetes</taxon>
        <taxon>Mycobacteriales</taxon>
        <taxon>Nocardiaceae</taxon>
        <taxon>Williamsia</taxon>
    </lineage>
</organism>
<dbReference type="InterPro" id="IPR036412">
    <property type="entry name" value="HAD-like_sf"/>
</dbReference>
<proteinExistence type="predicted"/>
<dbReference type="Pfam" id="PF13419">
    <property type="entry name" value="HAD_2"/>
    <property type="match status" value="1"/>
</dbReference>
<reference evidence="1 2" key="1">
    <citation type="submission" date="2017-01" db="EMBL/GenBank/DDBJ databases">
        <authorList>
            <person name="Mah S.A."/>
            <person name="Swanson W.J."/>
            <person name="Moy G.W."/>
            <person name="Vacquier V.D."/>
        </authorList>
    </citation>
    <scope>NUCLEOTIDE SEQUENCE [LARGE SCALE GENOMIC DNA]</scope>
    <source>
        <strain evidence="1 2">CPCC 203464</strain>
    </source>
</reference>
<dbReference type="Proteomes" id="UP000186218">
    <property type="component" value="Unassembled WGS sequence"/>
</dbReference>
<dbReference type="EMBL" id="FTNT01000003">
    <property type="protein sequence ID" value="SIR88440.1"/>
    <property type="molecule type" value="Genomic_DNA"/>
</dbReference>
<accession>A0A1N7EK29</accession>
<keyword evidence="2" id="KW-1185">Reference proteome</keyword>
<name>A0A1N7EK29_9NOCA</name>
<protein>
    <submittedName>
        <fullName evidence="1">Phosphoglycolate phosphatase</fullName>
    </submittedName>
</protein>
<dbReference type="PANTHER" id="PTHR43434:SF1">
    <property type="entry name" value="PHOSPHOGLYCOLATE PHOSPHATASE"/>
    <property type="match status" value="1"/>
</dbReference>
<dbReference type="OrthoDB" id="9793014at2"/>
<dbReference type="GO" id="GO:0006281">
    <property type="term" value="P:DNA repair"/>
    <property type="evidence" value="ECO:0007669"/>
    <property type="project" value="TreeGrafter"/>
</dbReference>
<dbReference type="PANTHER" id="PTHR43434">
    <property type="entry name" value="PHOSPHOGLYCOLATE PHOSPHATASE"/>
    <property type="match status" value="1"/>
</dbReference>
<evidence type="ECO:0000313" key="2">
    <source>
        <dbReference type="Proteomes" id="UP000186218"/>
    </source>
</evidence>
<dbReference type="SFLD" id="SFLDG01129">
    <property type="entry name" value="C1.5:_HAD__Beta-PGM__Phosphata"/>
    <property type="match status" value="1"/>
</dbReference>
<dbReference type="STRING" id="1344003.SAMN05445060_1393"/>
<dbReference type="InterPro" id="IPR023198">
    <property type="entry name" value="PGP-like_dom2"/>
</dbReference>
<dbReference type="Gene3D" id="1.10.150.240">
    <property type="entry name" value="Putative phosphatase, domain 2"/>
    <property type="match status" value="1"/>
</dbReference>
<dbReference type="SFLD" id="SFLDS00003">
    <property type="entry name" value="Haloacid_Dehalogenase"/>
    <property type="match status" value="1"/>
</dbReference>
<dbReference type="GO" id="GO:0005829">
    <property type="term" value="C:cytosol"/>
    <property type="evidence" value="ECO:0007669"/>
    <property type="project" value="TreeGrafter"/>
</dbReference>
<dbReference type="RefSeq" id="WP_076477845.1">
    <property type="nucleotide sequence ID" value="NZ_FTNT01000003.1"/>
</dbReference>